<evidence type="ECO:0000313" key="2">
    <source>
        <dbReference type="Proteomes" id="UP000195024"/>
    </source>
</evidence>
<comment type="caution">
    <text evidence="1">The sequence shown here is derived from an EMBL/GenBank/DDBJ whole genome shotgun (WGS) entry which is preliminary data.</text>
</comment>
<accession>A0A242KYT8</accession>
<gene>
    <name evidence="1" type="ORF">A5802_000851</name>
</gene>
<organism evidence="1 2">
    <name type="scientific">Enterococcus mundtii</name>
    <dbReference type="NCBI Taxonomy" id="53346"/>
    <lineage>
        <taxon>Bacteria</taxon>
        <taxon>Bacillati</taxon>
        <taxon>Bacillota</taxon>
        <taxon>Bacilli</taxon>
        <taxon>Lactobacillales</taxon>
        <taxon>Enterococcaceae</taxon>
        <taxon>Enterococcus</taxon>
    </lineage>
</organism>
<dbReference type="Proteomes" id="UP000195024">
    <property type="component" value="Unassembled WGS sequence"/>
</dbReference>
<sequence length="95" mass="10838">MLNIQKALIEITINGVVTCKQLADFYNAYHENKEFSDAVDFLSGSVLIDIAQLKEELYHSEDAPLLGAVEYMQKHYPSAISLIDLIPKEKRKFIH</sequence>
<dbReference type="AlphaFoldDB" id="A0A242KYT8"/>
<dbReference type="EMBL" id="NGMS01000001">
    <property type="protein sequence ID" value="OTP27116.1"/>
    <property type="molecule type" value="Genomic_DNA"/>
</dbReference>
<proteinExistence type="predicted"/>
<protein>
    <submittedName>
        <fullName evidence="1">Uncharacterized protein</fullName>
    </submittedName>
</protein>
<name>A0A242KYT8_ENTMU</name>
<evidence type="ECO:0000313" key="1">
    <source>
        <dbReference type="EMBL" id="OTP27116.1"/>
    </source>
</evidence>
<reference evidence="1 2" key="1">
    <citation type="submission" date="2017-05" db="EMBL/GenBank/DDBJ databases">
        <title>The Genome Sequence of Enterococcus mundtii 6B1_DIV0119.</title>
        <authorList>
            <consortium name="The Broad Institute Genomics Platform"/>
            <consortium name="The Broad Institute Genomic Center for Infectious Diseases"/>
            <person name="Earl A."/>
            <person name="Manson A."/>
            <person name="Schwartman J."/>
            <person name="Gilmore M."/>
            <person name="Abouelleil A."/>
            <person name="Cao P."/>
            <person name="Chapman S."/>
            <person name="Cusick C."/>
            <person name="Shea T."/>
            <person name="Young S."/>
            <person name="Neafsey D."/>
            <person name="Nusbaum C."/>
            <person name="Birren B."/>
        </authorList>
    </citation>
    <scope>NUCLEOTIDE SEQUENCE [LARGE SCALE GENOMIC DNA]</scope>
    <source>
        <strain evidence="1 2">6B1_DIV0119</strain>
    </source>
</reference>